<proteinExistence type="predicted"/>
<dbReference type="Proteomes" id="UP001295794">
    <property type="component" value="Unassembled WGS sequence"/>
</dbReference>
<evidence type="ECO:0000313" key="9">
    <source>
        <dbReference type="Proteomes" id="UP001295794"/>
    </source>
</evidence>
<dbReference type="CDD" id="cd16495">
    <property type="entry name" value="RING_CH-C4HC3_MARCH"/>
    <property type="match status" value="1"/>
</dbReference>
<keyword evidence="9" id="KW-1185">Reference proteome</keyword>
<evidence type="ECO:0000259" key="7">
    <source>
        <dbReference type="PROSITE" id="PS51292"/>
    </source>
</evidence>
<evidence type="ECO:0000256" key="1">
    <source>
        <dbReference type="ARBA" id="ARBA00022723"/>
    </source>
</evidence>
<sequence>MSTDDRQCRICLAGAEEETTMGRMIHPCLCSGSMKYIHVKCLHRWRTTSASQSAFFTCPQCKYNYRFSRTRIMGIATNPGASMFIVGSISALFFTVVVILSSFITTFFMSWFEQPSAYSGTGIFFGSYWYYSPIDILREIIGAALRILQDESGIGYDLFESRTSYTAPEAGEPSGPPGLFRSLVRRFLLGLPIVGGGSLVHLLLSMHLLSPLHMLARWRSSRRRRESSRDVVSLVIIGLILLGAARALMQVYRWTEALTKRLLYRLEDSILEV</sequence>
<keyword evidence="1" id="KW-0479">Metal-binding</keyword>
<dbReference type="InterPro" id="IPR013083">
    <property type="entry name" value="Znf_RING/FYVE/PHD"/>
</dbReference>
<dbReference type="PROSITE" id="PS50089">
    <property type="entry name" value="ZF_RING_2"/>
    <property type="match status" value="1"/>
</dbReference>
<keyword evidence="5" id="KW-0472">Membrane</keyword>
<comment type="caution">
    <text evidence="8">The sequence shown here is derived from an EMBL/GenBank/DDBJ whole genome shotgun (WGS) entry which is preliminary data.</text>
</comment>
<dbReference type="InterPro" id="IPR001841">
    <property type="entry name" value="Znf_RING"/>
</dbReference>
<keyword evidence="3" id="KW-0862">Zinc</keyword>
<feature type="domain" description="RING-type" evidence="6">
    <location>
        <begin position="8"/>
        <end position="62"/>
    </location>
</feature>
<feature type="transmembrane region" description="Helical" evidence="5">
    <location>
        <begin position="231"/>
        <end position="252"/>
    </location>
</feature>
<dbReference type="PANTHER" id="PTHR46347:SF1">
    <property type="entry name" value="RING_FYVE_PHD ZINC FINGER SUPERFAMILY PROTEIN"/>
    <property type="match status" value="1"/>
</dbReference>
<accession>A0AAD2Q618</accession>
<reference evidence="8" key="1">
    <citation type="submission" date="2023-11" db="EMBL/GenBank/DDBJ databases">
        <authorList>
            <person name="De Vega J J."/>
            <person name="De Vega J J."/>
        </authorList>
    </citation>
    <scope>NUCLEOTIDE SEQUENCE</scope>
</reference>
<dbReference type="AlphaFoldDB" id="A0AAD2Q618"/>
<dbReference type="PANTHER" id="PTHR46347">
    <property type="entry name" value="RING/FYVE/PHD ZINC FINGER SUPERFAMILY PROTEIN"/>
    <property type="match status" value="1"/>
</dbReference>
<feature type="transmembrane region" description="Helical" evidence="5">
    <location>
        <begin position="81"/>
        <end position="109"/>
    </location>
</feature>
<evidence type="ECO:0000256" key="4">
    <source>
        <dbReference type="PROSITE-ProRule" id="PRU00175"/>
    </source>
</evidence>
<dbReference type="EMBL" id="CAVNYO010000440">
    <property type="protein sequence ID" value="CAK5280193.1"/>
    <property type="molecule type" value="Genomic_DNA"/>
</dbReference>
<dbReference type="SUPFAM" id="SSF57850">
    <property type="entry name" value="RING/U-box"/>
    <property type="match status" value="1"/>
</dbReference>
<keyword evidence="5" id="KW-0812">Transmembrane</keyword>
<evidence type="ECO:0000256" key="2">
    <source>
        <dbReference type="ARBA" id="ARBA00022771"/>
    </source>
</evidence>
<organism evidence="8 9">
    <name type="scientific">Mycena citricolor</name>
    <dbReference type="NCBI Taxonomy" id="2018698"/>
    <lineage>
        <taxon>Eukaryota</taxon>
        <taxon>Fungi</taxon>
        <taxon>Dikarya</taxon>
        <taxon>Basidiomycota</taxon>
        <taxon>Agaricomycotina</taxon>
        <taxon>Agaricomycetes</taxon>
        <taxon>Agaricomycetidae</taxon>
        <taxon>Agaricales</taxon>
        <taxon>Marasmiineae</taxon>
        <taxon>Mycenaceae</taxon>
        <taxon>Mycena</taxon>
    </lineage>
</organism>
<evidence type="ECO:0000259" key="6">
    <source>
        <dbReference type="PROSITE" id="PS50089"/>
    </source>
</evidence>
<dbReference type="PROSITE" id="PS51292">
    <property type="entry name" value="ZF_RING_CH"/>
    <property type="match status" value="1"/>
</dbReference>
<name>A0AAD2Q618_9AGAR</name>
<protein>
    <recommendedName>
        <fullName evidence="10">RING-CH-type domain-containing protein</fullName>
    </recommendedName>
</protein>
<evidence type="ECO:0000256" key="3">
    <source>
        <dbReference type="ARBA" id="ARBA00022833"/>
    </source>
</evidence>
<evidence type="ECO:0000256" key="5">
    <source>
        <dbReference type="SAM" id="Phobius"/>
    </source>
</evidence>
<feature type="transmembrane region" description="Helical" evidence="5">
    <location>
        <begin position="187"/>
        <end position="210"/>
    </location>
</feature>
<keyword evidence="5" id="KW-1133">Transmembrane helix</keyword>
<dbReference type="InterPro" id="IPR011016">
    <property type="entry name" value="Znf_RING-CH"/>
</dbReference>
<keyword evidence="2 4" id="KW-0863">Zinc-finger</keyword>
<gene>
    <name evidence="8" type="ORF">MYCIT1_LOCUS30681</name>
</gene>
<dbReference type="SMART" id="SM00744">
    <property type="entry name" value="RINGv"/>
    <property type="match status" value="1"/>
</dbReference>
<evidence type="ECO:0008006" key="10">
    <source>
        <dbReference type="Google" id="ProtNLM"/>
    </source>
</evidence>
<feature type="domain" description="RING-CH-type" evidence="7">
    <location>
        <begin position="1"/>
        <end position="68"/>
    </location>
</feature>
<dbReference type="Gene3D" id="3.30.40.10">
    <property type="entry name" value="Zinc/RING finger domain, C3HC4 (zinc finger)"/>
    <property type="match status" value="1"/>
</dbReference>
<dbReference type="Pfam" id="PF12906">
    <property type="entry name" value="RINGv"/>
    <property type="match status" value="1"/>
</dbReference>
<evidence type="ECO:0000313" key="8">
    <source>
        <dbReference type="EMBL" id="CAK5280193.1"/>
    </source>
</evidence>
<dbReference type="GO" id="GO:0008270">
    <property type="term" value="F:zinc ion binding"/>
    <property type="evidence" value="ECO:0007669"/>
    <property type="project" value="UniProtKB-KW"/>
</dbReference>